<dbReference type="SMART" id="SM00718">
    <property type="entry name" value="DM4_12"/>
    <property type="match status" value="1"/>
</dbReference>
<evidence type="ECO:0008006" key="4">
    <source>
        <dbReference type="Google" id="ProtNLM"/>
    </source>
</evidence>
<organism evidence="2 3">
    <name type="scientific">Aedes albopictus</name>
    <name type="common">Asian tiger mosquito</name>
    <name type="synonym">Stegomyia albopicta</name>
    <dbReference type="NCBI Taxonomy" id="7160"/>
    <lineage>
        <taxon>Eukaryota</taxon>
        <taxon>Metazoa</taxon>
        <taxon>Ecdysozoa</taxon>
        <taxon>Arthropoda</taxon>
        <taxon>Hexapoda</taxon>
        <taxon>Insecta</taxon>
        <taxon>Pterygota</taxon>
        <taxon>Neoptera</taxon>
        <taxon>Endopterygota</taxon>
        <taxon>Diptera</taxon>
        <taxon>Nematocera</taxon>
        <taxon>Culicoidea</taxon>
        <taxon>Culicidae</taxon>
        <taxon>Culicinae</taxon>
        <taxon>Aedini</taxon>
        <taxon>Aedes</taxon>
        <taxon>Stegomyia</taxon>
    </lineage>
</organism>
<feature type="chain" id="PRO_5045430106" description="Secreted protein" evidence="1">
    <location>
        <begin position="25"/>
        <end position="305"/>
    </location>
</feature>
<evidence type="ECO:0000313" key="3">
    <source>
        <dbReference type="Proteomes" id="UP000069940"/>
    </source>
</evidence>
<keyword evidence="3" id="KW-1185">Reference proteome</keyword>
<dbReference type="PANTHER" id="PTHR21398">
    <property type="entry name" value="AGAP007094-PA"/>
    <property type="match status" value="1"/>
</dbReference>
<sequence>MQLSEKLTLFKLVFLHLLVASSAAHSPYVQPDQQDEGRVLIFPPTSPTRHQLISGIGIPLGTPESVTSGWVFKAQYFLPTTVDNLKPIYVEGWNDSRRLFEKREAVTLPPMEHYEAFTARDVKIEMEPLPDVASSEESDDDDYFEEGDDNYWLDDDEEETLQELRKELPPSNLESQMAQGYDAAGSRWMTYKSLEHIGQVYGSGGRECVLRSICEAANAQFTHTGGVFAELLHIIFTPSSTAEPLSEHSDNEYYRAEQLGREGAPCQLVFHECRNSILDVFTGIHDPTKNALLTAHDKVMRSFMK</sequence>
<reference evidence="2" key="2">
    <citation type="submission" date="2025-05" db="UniProtKB">
        <authorList>
            <consortium name="EnsemblMetazoa"/>
        </authorList>
    </citation>
    <scope>IDENTIFICATION</scope>
    <source>
        <strain evidence="2">Foshan</strain>
    </source>
</reference>
<accession>A0ABM2A4E8</accession>
<dbReference type="EnsemblMetazoa" id="AALFPA23_024343.R36296">
    <property type="protein sequence ID" value="AALFPA23_024343.P36296"/>
    <property type="gene ID" value="AALFPA23_024343"/>
</dbReference>
<proteinExistence type="predicted"/>
<reference evidence="3" key="1">
    <citation type="journal article" date="2015" name="Proc. Natl. Acad. Sci. U.S.A.">
        <title>Genome sequence of the Asian Tiger mosquito, Aedes albopictus, reveals insights into its biology, genetics, and evolution.</title>
        <authorList>
            <person name="Chen X.G."/>
            <person name="Jiang X."/>
            <person name="Gu J."/>
            <person name="Xu M."/>
            <person name="Wu Y."/>
            <person name="Deng Y."/>
            <person name="Zhang C."/>
            <person name="Bonizzoni M."/>
            <person name="Dermauw W."/>
            <person name="Vontas J."/>
            <person name="Armbruster P."/>
            <person name="Huang X."/>
            <person name="Yang Y."/>
            <person name="Zhang H."/>
            <person name="He W."/>
            <person name="Peng H."/>
            <person name="Liu Y."/>
            <person name="Wu K."/>
            <person name="Chen J."/>
            <person name="Lirakis M."/>
            <person name="Topalis P."/>
            <person name="Van Leeuwen T."/>
            <person name="Hall A.B."/>
            <person name="Jiang X."/>
            <person name="Thorpe C."/>
            <person name="Mueller R.L."/>
            <person name="Sun C."/>
            <person name="Waterhouse R.M."/>
            <person name="Yan G."/>
            <person name="Tu Z.J."/>
            <person name="Fang X."/>
            <person name="James A.A."/>
        </authorList>
    </citation>
    <scope>NUCLEOTIDE SEQUENCE [LARGE SCALE GENOMIC DNA]</scope>
    <source>
        <strain evidence="3">Foshan</strain>
    </source>
</reference>
<evidence type="ECO:0000313" key="2">
    <source>
        <dbReference type="EnsemblMetazoa" id="AALFPA23_024343.P36296"/>
    </source>
</evidence>
<dbReference type="GeneID" id="109411871"/>
<dbReference type="InterPro" id="IPR006631">
    <property type="entry name" value="DM4_12"/>
</dbReference>
<keyword evidence="1" id="KW-0732">Signal</keyword>
<protein>
    <recommendedName>
        <fullName evidence="4">Secreted protein</fullName>
    </recommendedName>
</protein>
<dbReference type="PANTHER" id="PTHR21398:SF21">
    <property type="entry name" value="AGAP004005-PA"/>
    <property type="match status" value="1"/>
</dbReference>
<evidence type="ECO:0000256" key="1">
    <source>
        <dbReference type="SAM" id="SignalP"/>
    </source>
</evidence>
<dbReference type="Pfam" id="PF07841">
    <property type="entry name" value="DM4_12"/>
    <property type="match status" value="1"/>
</dbReference>
<feature type="signal peptide" evidence="1">
    <location>
        <begin position="1"/>
        <end position="24"/>
    </location>
</feature>
<dbReference type="Proteomes" id="UP000069940">
    <property type="component" value="Unassembled WGS sequence"/>
</dbReference>
<dbReference type="RefSeq" id="XP_019541042.2">
    <property type="nucleotide sequence ID" value="XM_019685497.3"/>
</dbReference>
<name>A0ABM2A4E8_AEDAL</name>